<feature type="domain" description="RagB/SusD" evidence="6">
    <location>
        <begin position="388"/>
        <end position="515"/>
    </location>
</feature>
<protein>
    <submittedName>
        <fullName evidence="8">RagB/SusD family nutrient uptake outer membrane protein</fullName>
    </submittedName>
</protein>
<accession>A0A412X3G6</accession>
<dbReference type="Pfam" id="PF14322">
    <property type="entry name" value="SusD-like_3"/>
    <property type="match status" value="1"/>
</dbReference>
<evidence type="ECO:0000256" key="3">
    <source>
        <dbReference type="ARBA" id="ARBA00022729"/>
    </source>
</evidence>
<evidence type="ECO:0000259" key="7">
    <source>
        <dbReference type="Pfam" id="PF14322"/>
    </source>
</evidence>
<evidence type="ECO:0000256" key="2">
    <source>
        <dbReference type="ARBA" id="ARBA00006275"/>
    </source>
</evidence>
<dbReference type="RefSeq" id="WP_118259400.1">
    <property type="nucleotide sequence ID" value="NZ_CALBWO010000034.1"/>
</dbReference>
<dbReference type="InterPro" id="IPR012944">
    <property type="entry name" value="SusD_RagB_dom"/>
</dbReference>
<dbReference type="EMBL" id="QRZA01000005">
    <property type="protein sequence ID" value="RGV35159.1"/>
    <property type="molecule type" value="Genomic_DNA"/>
</dbReference>
<dbReference type="Pfam" id="PF07980">
    <property type="entry name" value="SusD_RagB"/>
    <property type="match status" value="1"/>
</dbReference>
<dbReference type="InterPro" id="IPR011990">
    <property type="entry name" value="TPR-like_helical_dom_sf"/>
</dbReference>
<proteinExistence type="inferred from homology"/>
<evidence type="ECO:0000256" key="5">
    <source>
        <dbReference type="ARBA" id="ARBA00023237"/>
    </source>
</evidence>
<name>A0A412X3G6_9BACT</name>
<comment type="caution">
    <text evidence="8">The sequence shown here is derived from an EMBL/GenBank/DDBJ whole genome shotgun (WGS) entry which is preliminary data.</text>
</comment>
<organism evidence="8 9">
    <name type="scientific">Butyricimonas virosa</name>
    <dbReference type="NCBI Taxonomy" id="544645"/>
    <lineage>
        <taxon>Bacteria</taxon>
        <taxon>Pseudomonadati</taxon>
        <taxon>Bacteroidota</taxon>
        <taxon>Bacteroidia</taxon>
        <taxon>Bacteroidales</taxon>
        <taxon>Odoribacteraceae</taxon>
        <taxon>Butyricimonas</taxon>
    </lineage>
</organism>
<dbReference type="Gene3D" id="1.25.40.390">
    <property type="match status" value="1"/>
</dbReference>
<feature type="domain" description="SusD-like N-terminal" evidence="7">
    <location>
        <begin position="115"/>
        <end position="244"/>
    </location>
</feature>
<dbReference type="AlphaFoldDB" id="A0A412X3G6"/>
<keyword evidence="5" id="KW-0998">Cell outer membrane</keyword>
<dbReference type="InterPro" id="IPR033985">
    <property type="entry name" value="SusD-like_N"/>
</dbReference>
<evidence type="ECO:0000259" key="6">
    <source>
        <dbReference type="Pfam" id="PF07980"/>
    </source>
</evidence>
<reference evidence="8 9" key="1">
    <citation type="submission" date="2018-08" db="EMBL/GenBank/DDBJ databases">
        <title>A genome reference for cultivated species of the human gut microbiota.</title>
        <authorList>
            <person name="Zou Y."/>
            <person name="Xue W."/>
            <person name="Luo G."/>
        </authorList>
    </citation>
    <scope>NUCLEOTIDE SEQUENCE [LARGE SCALE GENOMIC DNA]</scope>
    <source>
        <strain evidence="8 9">AF14-49</strain>
    </source>
</reference>
<dbReference type="GO" id="GO:0009279">
    <property type="term" value="C:cell outer membrane"/>
    <property type="evidence" value="ECO:0007669"/>
    <property type="project" value="UniProtKB-SubCell"/>
</dbReference>
<dbReference type="Proteomes" id="UP000283589">
    <property type="component" value="Unassembled WGS sequence"/>
</dbReference>
<dbReference type="SUPFAM" id="SSF48452">
    <property type="entry name" value="TPR-like"/>
    <property type="match status" value="1"/>
</dbReference>
<evidence type="ECO:0000313" key="9">
    <source>
        <dbReference type="Proteomes" id="UP000283589"/>
    </source>
</evidence>
<dbReference type="CDD" id="cd08977">
    <property type="entry name" value="SusD"/>
    <property type="match status" value="1"/>
</dbReference>
<dbReference type="PROSITE" id="PS51257">
    <property type="entry name" value="PROKAR_LIPOPROTEIN"/>
    <property type="match status" value="1"/>
</dbReference>
<comment type="subcellular location">
    <subcellularLocation>
        <location evidence="1">Cell outer membrane</location>
    </subcellularLocation>
</comment>
<comment type="similarity">
    <text evidence="2">Belongs to the SusD family.</text>
</comment>
<evidence type="ECO:0000313" key="8">
    <source>
        <dbReference type="EMBL" id="RGV35159.1"/>
    </source>
</evidence>
<evidence type="ECO:0000256" key="4">
    <source>
        <dbReference type="ARBA" id="ARBA00023136"/>
    </source>
</evidence>
<sequence length="516" mass="59176">MKKYISFICILIFLGCDGRLDEMRPHNMSDASTYLKKFENVVNATSGLYALFYGKVGGFNYDYIYEVVYHTLGEFRGNNVVFAEPFEGTSDVALGAPDAHFYLYSDQKDQSFAWPMWIKMNQIVLGASKNIEAIKLLEKEPTEQFRLDELKRLKGENYFIRGLLLFHAVNAFGLPYWNEPDKNPGVPLDTTGSGQLLPRSSVKECYESIIRDFNNAASCLPDEKMDRSFANRAAAYGMLSRVYLYMGGRPDAPNVDYNKLAITYANKVFEIQNDVVDILQGDEYKDLYLKDPKTNPEVLFAFNPANFPSDSPSYLHSYYSWSGFTDSKEEFPCPAVISKDYENIMNKEKDLRWKYFTIPSIRHQGRYTTTKYDGGEFELFPGFVDFECPTIFIRTGEVILNRAEAYAKSGEDGKALIDLNQIRERAGLPALNGIVGQQLKDSIFMERRRELAFEAQVYYDYTRNGIKLSREDVTTVYQDYIGRQYNEVDPSSSRRIVCLIPSEELKLNPALVQNIY</sequence>
<evidence type="ECO:0000256" key="1">
    <source>
        <dbReference type="ARBA" id="ARBA00004442"/>
    </source>
</evidence>
<keyword evidence="3" id="KW-0732">Signal</keyword>
<gene>
    <name evidence="8" type="ORF">DWW18_06195</name>
</gene>
<keyword evidence="4" id="KW-0472">Membrane</keyword>